<dbReference type="Gene3D" id="2.30.30.390">
    <property type="entry name" value="Hemimethylated DNA-binding domain"/>
    <property type="match status" value="1"/>
</dbReference>
<keyword evidence="3" id="KW-0862">Zinc</keyword>
<dbReference type="PANTHER" id="PTHR31350:SF27">
    <property type="entry name" value="HEMIMETHYLATED DNA-BINDING DOMAIN-CONTAINING PROTEIN"/>
    <property type="match status" value="1"/>
</dbReference>
<dbReference type="Pfam" id="PF08755">
    <property type="entry name" value="YccV-like"/>
    <property type="match status" value="1"/>
</dbReference>
<gene>
    <name evidence="8" type="ORF">HYFRA_00005824</name>
</gene>
<dbReference type="SMART" id="SM00184">
    <property type="entry name" value="RING"/>
    <property type="match status" value="1"/>
</dbReference>
<dbReference type="GO" id="GO:0003677">
    <property type="term" value="F:DNA binding"/>
    <property type="evidence" value="ECO:0007669"/>
    <property type="project" value="InterPro"/>
</dbReference>
<name>A0A9N9KVE9_9HELO</name>
<evidence type="ECO:0000256" key="3">
    <source>
        <dbReference type="ARBA" id="ARBA00022833"/>
    </source>
</evidence>
<dbReference type="InterPro" id="IPR004331">
    <property type="entry name" value="SPX_dom"/>
</dbReference>
<dbReference type="SMART" id="SM00992">
    <property type="entry name" value="YccV-like"/>
    <property type="match status" value="1"/>
</dbReference>
<dbReference type="SUPFAM" id="SSF81383">
    <property type="entry name" value="F-box domain"/>
    <property type="match status" value="1"/>
</dbReference>
<dbReference type="Pfam" id="PF13369">
    <property type="entry name" value="Transglut_core2"/>
    <property type="match status" value="1"/>
</dbReference>
<dbReference type="Pfam" id="PF12937">
    <property type="entry name" value="F-box-like"/>
    <property type="match status" value="1"/>
</dbReference>
<dbReference type="SUPFAM" id="SSF141255">
    <property type="entry name" value="YccV-like"/>
    <property type="match status" value="1"/>
</dbReference>
<evidence type="ECO:0000259" key="7">
    <source>
        <dbReference type="PROSITE" id="PS51382"/>
    </source>
</evidence>
<evidence type="ECO:0000256" key="1">
    <source>
        <dbReference type="ARBA" id="ARBA00022723"/>
    </source>
</evidence>
<feature type="domain" description="RING-type" evidence="5">
    <location>
        <begin position="359"/>
        <end position="398"/>
    </location>
</feature>
<dbReference type="NCBIfam" id="TIGR02097">
    <property type="entry name" value="yccV"/>
    <property type="match status" value="1"/>
</dbReference>
<dbReference type="OrthoDB" id="28868at2759"/>
<dbReference type="PROSITE" id="PS00518">
    <property type="entry name" value="ZF_RING_1"/>
    <property type="match status" value="1"/>
</dbReference>
<protein>
    <recommendedName>
        <fullName evidence="10">F-box domain-containing protein</fullName>
    </recommendedName>
</protein>
<dbReference type="InterPro" id="IPR017907">
    <property type="entry name" value="Znf_RING_CS"/>
</dbReference>
<dbReference type="InterPro" id="IPR013083">
    <property type="entry name" value="Znf_RING/FYVE/PHD"/>
</dbReference>
<evidence type="ECO:0000313" key="9">
    <source>
        <dbReference type="Proteomes" id="UP000696280"/>
    </source>
</evidence>
<keyword evidence="2 4" id="KW-0863">Zinc-finger</keyword>
<dbReference type="InterPro" id="IPR011722">
    <property type="entry name" value="Hemimethylated_DNA-bd_dom"/>
</dbReference>
<dbReference type="Pfam" id="PF00097">
    <property type="entry name" value="zf-C3HC4"/>
    <property type="match status" value="1"/>
</dbReference>
<reference evidence="8" key="1">
    <citation type="submission" date="2021-07" db="EMBL/GenBank/DDBJ databases">
        <authorList>
            <person name="Durling M."/>
        </authorList>
    </citation>
    <scope>NUCLEOTIDE SEQUENCE</scope>
</reference>
<dbReference type="PROSITE" id="PS51382">
    <property type="entry name" value="SPX"/>
    <property type="match status" value="1"/>
</dbReference>
<evidence type="ECO:0008006" key="10">
    <source>
        <dbReference type="Google" id="ProtNLM"/>
    </source>
</evidence>
<evidence type="ECO:0000313" key="8">
    <source>
        <dbReference type="EMBL" id="CAG8954204.1"/>
    </source>
</evidence>
<evidence type="ECO:0000259" key="5">
    <source>
        <dbReference type="PROSITE" id="PS50089"/>
    </source>
</evidence>
<proteinExistence type="predicted"/>
<feature type="domain" description="SPX" evidence="7">
    <location>
        <begin position="1"/>
        <end position="323"/>
    </location>
</feature>
<feature type="domain" description="F-box" evidence="6">
    <location>
        <begin position="552"/>
        <end position="599"/>
    </location>
</feature>
<dbReference type="InterPro" id="IPR018957">
    <property type="entry name" value="Znf_C3HC4_RING-type"/>
</dbReference>
<accession>A0A9N9KVE9</accession>
<sequence>MKFAHEFKAALIQEGYPPHWVDSAIPYGQLKKLIKKVTLELKSLGLDPEVLAQLVSEVDPSSPISNNSNGVAFLYDFDDAGDKTPFQPKLTLLLRDGLAIDATLSPDTRIYLKNLVSKQRGIKSAADGADPPNEVDSEDEIVTNSPISTIPGEKPIIQRIEVPLTFDAEFFQKLQDEVEILESLQVGEQKALVGEIAALSNDMTALAKPSRFRKTDLYRWRELFEIYLQAMVFFSTHEVDHGSRNSGSAAKQLQWFQSEIMRRGIISSFKLPASRQAFERFVNINITLLRNLKFQEINQTAISKILKKFDKRTHLGAQSKFPKLIGSATTMSEDMAKAVCSQLSQELIRKVPQLDDYMCPICFTIAWRPVRMACKHILCISCAVTLQRKRQRFCPLCREDVILKADADNIDSDVENFIEKYFPKEAREKRIAVETERGKEQFGESYKHPSEQRQCLPLKENTVSRVRTRTESSDAIPPSLPHELSNRVPLLRRSITAPTTYPVIFTPSPPSKCTSLTENGPPFRSALKANFAPLISLAPISSSKNRQLPPTTMQLMNLPDELLGSILSYISPDEVLFNAQLTCKRLRAACGEPLLWKHHCQTDFKYWDPKHRIQQKLRGNVNDVDWKKLYVYRRWTDLQITQILDSILDGQVDRIRKYGKIAEFGYDAKDTLLRHCRTDDSAEDVLARRYYANSVLDHLHRSQALAVWHEVINGHSVSLERALGSFDLFVLGDKFGDLLEISQLLDDWAARFKKECPNYRELTMRKKALLLTRFVRMHNLTGCGSDEAYRDLQNCFIGIVLQDDNHPSLPLLTVAIFCCIATRLGIDARPCGVPLHVHAMVFPSKTETLDGRDKLKDGTTGGPMYLDPFRSDHEVDKEDLHRMLGSFGVDAHEYGRYLAEAGPTNLILRTSRNILSSVQQYRALHGNSDDNSRFVLYRNPYTDTENSFYAALWANFIFGRSSSAMDTSNQRKFIPLILERYERLFPMDSDLVERYICPLFTSTWNQEYRELQEALRVVRAADYTPKQVRRRDNQALEGVKYHVGQIFRHRRYAYEAVIIGWDIECGMNPDWIATNGVDWLSRGRHQSFYHVLVEDTSIRYVAEENIEILTSKTPTSLMNLAGRYFKRWDSGSARFVSNIRDEYPHD</sequence>
<dbReference type="InterPro" id="IPR036623">
    <property type="entry name" value="Hemimethylated_DNA-bd_sf"/>
</dbReference>
<dbReference type="PANTHER" id="PTHR31350">
    <property type="entry name" value="SI:DKEY-261L7.2"/>
    <property type="match status" value="1"/>
</dbReference>
<dbReference type="Gene3D" id="1.20.1280.50">
    <property type="match status" value="1"/>
</dbReference>
<dbReference type="Gene3D" id="3.30.40.10">
    <property type="entry name" value="Zinc/RING finger domain, C3HC4 (zinc finger)"/>
    <property type="match status" value="1"/>
</dbReference>
<organism evidence="8 9">
    <name type="scientific">Hymenoscyphus fraxineus</name>
    <dbReference type="NCBI Taxonomy" id="746836"/>
    <lineage>
        <taxon>Eukaryota</taxon>
        <taxon>Fungi</taxon>
        <taxon>Dikarya</taxon>
        <taxon>Ascomycota</taxon>
        <taxon>Pezizomycotina</taxon>
        <taxon>Leotiomycetes</taxon>
        <taxon>Helotiales</taxon>
        <taxon>Helotiaceae</taxon>
        <taxon>Hymenoscyphus</taxon>
    </lineage>
</organism>
<dbReference type="InterPro" id="IPR032698">
    <property type="entry name" value="SirB1_N"/>
</dbReference>
<evidence type="ECO:0000256" key="4">
    <source>
        <dbReference type="PROSITE-ProRule" id="PRU00175"/>
    </source>
</evidence>
<dbReference type="AlphaFoldDB" id="A0A9N9KVE9"/>
<dbReference type="InterPro" id="IPR001841">
    <property type="entry name" value="Znf_RING"/>
</dbReference>
<keyword evidence="9" id="KW-1185">Reference proteome</keyword>
<dbReference type="PROSITE" id="PS50181">
    <property type="entry name" value="FBOX"/>
    <property type="match status" value="1"/>
</dbReference>
<dbReference type="InterPro" id="IPR001810">
    <property type="entry name" value="F-box_dom"/>
</dbReference>
<evidence type="ECO:0000259" key="6">
    <source>
        <dbReference type="PROSITE" id="PS50181"/>
    </source>
</evidence>
<dbReference type="InterPro" id="IPR036047">
    <property type="entry name" value="F-box-like_dom_sf"/>
</dbReference>
<dbReference type="SMART" id="SM00256">
    <property type="entry name" value="FBOX"/>
    <property type="match status" value="1"/>
</dbReference>
<dbReference type="EMBL" id="CAJVRL010000056">
    <property type="protein sequence ID" value="CAG8954204.1"/>
    <property type="molecule type" value="Genomic_DNA"/>
</dbReference>
<dbReference type="Proteomes" id="UP000696280">
    <property type="component" value="Unassembled WGS sequence"/>
</dbReference>
<dbReference type="PROSITE" id="PS50089">
    <property type="entry name" value="ZF_RING_2"/>
    <property type="match status" value="1"/>
</dbReference>
<dbReference type="GO" id="GO:0008270">
    <property type="term" value="F:zinc ion binding"/>
    <property type="evidence" value="ECO:0007669"/>
    <property type="project" value="UniProtKB-KW"/>
</dbReference>
<comment type="caution">
    <text evidence="8">The sequence shown here is derived from an EMBL/GenBank/DDBJ whole genome shotgun (WGS) entry which is preliminary data.</text>
</comment>
<dbReference type="Pfam" id="PF03105">
    <property type="entry name" value="SPX"/>
    <property type="match status" value="1"/>
</dbReference>
<keyword evidence="1" id="KW-0479">Metal-binding</keyword>
<evidence type="ECO:0000256" key="2">
    <source>
        <dbReference type="ARBA" id="ARBA00022771"/>
    </source>
</evidence>
<dbReference type="SUPFAM" id="SSF57850">
    <property type="entry name" value="RING/U-box"/>
    <property type="match status" value="1"/>
</dbReference>